<accession>A0A1B3XMX0</accession>
<dbReference type="Proteomes" id="UP000077926">
    <property type="component" value="Chromosome"/>
</dbReference>
<dbReference type="AlphaFoldDB" id="A0A1B3XMX0"/>
<keyword evidence="1" id="KW-0732">Signal</keyword>
<feature type="signal peptide" evidence="1">
    <location>
        <begin position="1"/>
        <end position="23"/>
    </location>
</feature>
<protein>
    <recommendedName>
        <fullName evidence="4">XoxI protein</fullName>
    </recommendedName>
</protein>
<proteinExistence type="predicted"/>
<name>A0A1B3XMX0_9BACI</name>
<dbReference type="EMBL" id="CP017080">
    <property type="protein sequence ID" value="AOH54543.1"/>
    <property type="molecule type" value="Genomic_DNA"/>
</dbReference>
<evidence type="ECO:0000313" key="3">
    <source>
        <dbReference type="Proteomes" id="UP000077926"/>
    </source>
</evidence>
<dbReference type="KEGG" id="bmur:ABE28_009295"/>
<keyword evidence="3" id="KW-1185">Reference proteome</keyword>
<organism evidence="2 3">
    <name type="scientific">Peribacillus muralis</name>
    <dbReference type="NCBI Taxonomy" id="264697"/>
    <lineage>
        <taxon>Bacteria</taxon>
        <taxon>Bacillati</taxon>
        <taxon>Bacillota</taxon>
        <taxon>Bacilli</taxon>
        <taxon>Bacillales</taxon>
        <taxon>Bacillaceae</taxon>
        <taxon>Peribacillus</taxon>
    </lineage>
</organism>
<evidence type="ECO:0000256" key="1">
    <source>
        <dbReference type="SAM" id="SignalP"/>
    </source>
</evidence>
<dbReference type="STRING" id="264697.ABE28_009295"/>
<evidence type="ECO:0008006" key="4">
    <source>
        <dbReference type="Google" id="ProtNLM"/>
    </source>
</evidence>
<sequence length="152" mass="15862">MLKKLCVVGTIFAGLTMGNSALAAEIETETTITNISVLSEVSSVTPGIATATAGKTIKVTSKVNAKNPLVGSPNATATSSASAIEDSISAKVRVYNSKGGLQGSKEDKQSYSKYAGATYTSKSGSIPSKAFGNHNYIKKSYKTIRHETVDTY</sequence>
<gene>
    <name evidence="2" type="ORF">ABE28_009295</name>
</gene>
<dbReference type="RefSeq" id="WP_064466337.1">
    <property type="nucleotide sequence ID" value="NZ_CP017080.1"/>
</dbReference>
<feature type="chain" id="PRO_5008555604" description="XoxI protein" evidence="1">
    <location>
        <begin position="24"/>
        <end position="152"/>
    </location>
</feature>
<evidence type="ECO:0000313" key="2">
    <source>
        <dbReference type="EMBL" id="AOH54543.1"/>
    </source>
</evidence>
<reference evidence="2 3" key="1">
    <citation type="submission" date="2016-08" db="EMBL/GenBank/DDBJ databases">
        <title>Complete genome sequence of Bacillus muralis G25-68, a strain with toxicity to nematodes.</title>
        <authorList>
            <person name="Zheng Z."/>
        </authorList>
    </citation>
    <scope>NUCLEOTIDE SEQUENCE [LARGE SCALE GENOMIC DNA]</scope>
    <source>
        <strain evidence="2 3">G25-68</strain>
    </source>
</reference>
<dbReference type="OrthoDB" id="2918945at2"/>